<gene>
    <name evidence="1" type="ORF">H7849_25510</name>
</gene>
<accession>A0A7G8BIC8</accession>
<proteinExistence type="predicted"/>
<name>A0A7G8BIC8_9BACT</name>
<dbReference type="EMBL" id="CP060394">
    <property type="protein sequence ID" value="QNI32298.1"/>
    <property type="molecule type" value="Genomic_DNA"/>
</dbReference>
<dbReference type="Proteomes" id="UP000515312">
    <property type="component" value="Chromosome"/>
</dbReference>
<organism evidence="1 2">
    <name type="scientific">Alloacidobacterium dinghuense</name>
    <dbReference type="NCBI Taxonomy" id="2763107"/>
    <lineage>
        <taxon>Bacteria</taxon>
        <taxon>Pseudomonadati</taxon>
        <taxon>Acidobacteriota</taxon>
        <taxon>Terriglobia</taxon>
        <taxon>Terriglobales</taxon>
        <taxon>Acidobacteriaceae</taxon>
        <taxon>Alloacidobacterium</taxon>
    </lineage>
</organism>
<dbReference type="KEGG" id="adin:H7849_25510"/>
<keyword evidence="2" id="KW-1185">Reference proteome</keyword>
<dbReference type="AlphaFoldDB" id="A0A7G8BIC8"/>
<reference evidence="1 2" key="1">
    <citation type="submission" date="2020-08" db="EMBL/GenBank/DDBJ databases">
        <title>Edaphobacter telluris sp. nov. and Acidobacterium dinghuensis sp. nov., two acidobacteria isolated from forest soil.</title>
        <authorList>
            <person name="Fu J."/>
            <person name="Qiu L."/>
        </authorList>
    </citation>
    <scope>NUCLEOTIDE SEQUENCE [LARGE SCALE GENOMIC DNA]</scope>
    <source>
        <strain evidence="1">4Y35</strain>
    </source>
</reference>
<sequence length="56" mass="6720">MTDTLWKCEQLRAGQVYNTLMFNTREEAEKFKAHVNRMEPDMFCRIEAVPVKLVWN</sequence>
<evidence type="ECO:0000313" key="1">
    <source>
        <dbReference type="EMBL" id="QNI32298.1"/>
    </source>
</evidence>
<protein>
    <submittedName>
        <fullName evidence="1">Uncharacterized protein</fullName>
    </submittedName>
</protein>
<dbReference type="RefSeq" id="WP_186743253.1">
    <property type="nucleotide sequence ID" value="NZ_CP060394.1"/>
</dbReference>
<evidence type="ECO:0000313" key="2">
    <source>
        <dbReference type="Proteomes" id="UP000515312"/>
    </source>
</evidence>